<evidence type="ECO:0000256" key="1">
    <source>
        <dbReference type="ARBA" id="ARBA00022801"/>
    </source>
</evidence>
<dbReference type="Proteomes" id="UP000558997">
    <property type="component" value="Unassembled WGS sequence"/>
</dbReference>
<keyword evidence="4" id="KW-1185">Reference proteome</keyword>
<dbReference type="Gene3D" id="3.40.50.850">
    <property type="entry name" value="Isochorismatase-like"/>
    <property type="match status" value="1"/>
</dbReference>
<dbReference type="EMBL" id="JACHNF010000001">
    <property type="protein sequence ID" value="MBB5979557.1"/>
    <property type="molecule type" value="Genomic_DNA"/>
</dbReference>
<dbReference type="Pfam" id="PF00857">
    <property type="entry name" value="Isochorismatase"/>
    <property type="match status" value="1"/>
</dbReference>
<dbReference type="GO" id="GO:0016787">
    <property type="term" value="F:hydrolase activity"/>
    <property type="evidence" value="ECO:0007669"/>
    <property type="project" value="UniProtKB-KW"/>
</dbReference>
<keyword evidence="1" id="KW-0378">Hydrolase</keyword>
<protein>
    <submittedName>
        <fullName evidence="3">Nicotinamidase-related amidase</fullName>
    </submittedName>
</protein>
<evidence type="ECO:0000313" key="3">
    <source>
        <dbReference type="EMBL" id="MBB5979557.1"/>
    </source>
</evidence>
<dbReference type="RefSeq" id="WP_184834618.1">
    <property type="nucleotide sequence ID" value="NZ_BAAAVN010000001.1"/>
</dbReference>
<dbReference type="InterPro" id="IPR000868">
    <property type="entry name" value="Isochorismatase-like_dom"/>
</dbReference>
<proteinExistence type="predicted"/>
<evidence type="ECO:0000259" key="2">
    <source>
        <dbReference type="Pfam" id="PF00857"/>
    </source>
</evidence>
<dbReference type="InterPro" id="IPR036380">
    <property type="entry name" value="Isochorismatase-like_sf"/>
</dbReference>
<dbReference type="InterPro" id="IPR050272">
    <property type="entry name" value="Isochorismatase-like_hydrls"/>
</dbReference>
<reference evidence="3 4" key="1">
    <citation type="submission" date="2020-08" db="EMBL/GenBank/DDBJ databases">
        <title>Sequencing the genomes of 1000 actinobacteria strains.</title>
        <authorList>
            <person name="Klenk H.-P."/>
        </authorList>
    </citation>
    <scope>NUCLEOTIDE SEQUENCE [LARGE SCALE GENOMIC DNA]</scope>
    <source>
        <strain evidence="3 4">DSM 17294</strain>
    </source>
</reference>
<accession>A0A841DTB2</accession>
<sequence>MGQSSVAAPNSPANPTAPVDGLIVVDMQTAFVSGEGAVPGADRLLERVGELLDRARDAGAVVVHLQNDGPAGTDDEPDTPGWELYLPVKSGPREHVIRKHRDDGFYATSLGEILIAAGVRSLAICGVMSEMCVRATSETALDRGYRVVLPHDAHGTYDVPAVPGVSEVIPAHVVSRVAAWSLGDQPENTVPTSAVTFS</sequence>
<evidence type="ECO:0000313" key="4">
    <source>
        <dbReference type="Proteomes" id="UP000558997"/>
    </source>
</evidence>
<name>A0A841DTB2_9ACTN</name>
<dbReference type="PANTHER" id="PTHR43540">
    <property type="entry name" value="PEROXYUREIDOACRYLATE/UREIDOACRYLATE AMIDOHYDROLASE-RELATED"/>
    <property type="match status" value="1"/>
</dbReference>
<dbReference type="SUPFAM" id="SSF52499">
    <property type="entry name" value="Isochorismatase-like hydrolases"/>
    <property type="match status" value="1"/>
</dbReference>
<feature type="domain" description="Isochorismatase-like" evidence="2">
    <location>
        <begin position="22"/>
        <end position="159"/>
    </location>
</feature>
<gene>
    <name evidence="3" type="ORF">HDA44_002898</name>
</gene>
<organism evidence="3 4">
    <name type="scientific">Kribbella solani</name>
    <dbReference type="NCBI Taxonomy" id="236067"/>
    <lineage>
        <taxon>Bacteria</taxon>
        <taxon>Bacillati</taxon>
        <taxon>Actinomycetota</taxon>
        <taxon>Actinomycetes</taxon>
        <taxon>Propionibacteriales</taxon>
        <taxon>Kribbellaceae</taxon>
        <taxon>Kribbella</taxon>
    </lineage>
</organism>
<comment type="caution">
    <text evidence="3">The sequence shown here is derived from an EMBL/GenBank/DDBJ whole genome shotgun (WGS) entry which is preliminary data.</text>
</comment>
<dbReference type="PANTHER" id="PTHR43540:SF1">
    <property type="entry name" value="ISOCHORISMATASE HYDROLASE"/>
    <property type="match status" value="1"/>
</dbReference>
<dbReference type="AlphaFoldDB" id="A0A841DTB2"/>